<name>A0AAU0UNT3_9FIRM</name>
<evidence type="ECO:0000313" key="6">
    <source>
        <dbReference type="EMBL" id="WRO22022.1"/>
    </source>
</evidence>
<evidence type="ECO:0000256" key="2">
    <source>
        <dbReference type="HAMAP-Rule" id="MF_02087"/>
    </source>
</evidence>
<dbReference type="PIRSF" id="PIRSF004848">
    <property type="entry name" value="YBL036c_PLPDEIII"/>
    <property type="match status" value="1"/>
</dbReference>
<comment type="similarity">
    <text evidence="2 4">Belongs to the pyridoxal phosphate-binding protein YggS/PROSC family.</text>
</comment>
<feature type="modified residue" description="N6-(pyridoxal phosphate)lysine" evidence="2 3">
    <location>
        <position position="36"/>
    </location>
</feature>
<dbReference type="HAMAP" id="MF_02087">
    <property type="entry name" value="PLP_homeostasis"/>
    <property type="match status" value="1"/>
</dbReference>
<proteinExistence type="inferred from homology"/>
<dbReference type="NCBIfam" id="TIGR00044">
    <property type="entry name" value="YggS family pyridoxal phosphate-dependent enzyme"/>
    <property type="match status" value="1"/>
</dbReference>
<dbReference type="AlphaFoldDB" id="A0AAU0UNT3"/>
<evidence type="ECO:0000256" key="1">
    <source>
        <dbReference type="ARBA" id="ARBA00022898"/>
    </source>
</evidence>
<feature type="domain" description="Alanine racemase N-terminal" evidence="5">
    <location>
        <begin position="25"/>
        <end position="228"/>
    </location>
</feature>
<comment type="cofactor">
    <cofactor evidence="3">
        <name>pyridoxal 5'-phosphate</name>
        <dbReference type="ChEBI" id="CHEBI:597326"/>
    </cofactor>
</comment>
<dbReference type="PANTHER" id="PTHR10146:SF14">
    <property type="entry name" value="PYRIDOXAL PHOSPHATE HOMEOSTASIS PROTEIN"/>
    <property type="match status" value="1"/>
</dbReference>
<comment type="function">
    <text evidence="2">Pyridoxal 5'-phosphate (PLP)-binding protein, which is involved in PLP homeostasis.</text>
</comment>
<dbReference type="GO" id="GO:0030170">
    <property type="term" value="F:pyridoxal phosphate binding"/>
    <property type="evidence" value="ECO:0007669"/>
    <property type="project" value="UniProtKB-UniRule"/>
</dbReference>
<keyword evidence="7" id="KW-1185">Reference proteome</keyword>
<dbReference type="Gene3D" id="3.20.20.10">
    <property type="entry name" value="Alanine racemase"/>
    <property type="match status" value="1"/>
</dbReference>
<dbReference type="CDD" id="cd00635">
    <property type="entry name" value="PLPDE_III_YBL036c_like"/>
    <property type="match status" value="1"/>
</dbReference>
<dbReference type="InterPro" id="IPR001608">
    <property type="entry name" value="Ala_racemase_N"/>
</dbReference>
<dbReference type="Proteomes" id="UP001329915">
    <property type="component" value="Chromosome"/>
</dbReference>
<organism evidence="6 7">
    <name type="scientific">Metallumcola ferriviriculae</name>
    <dbReference type="NCBI Taxonomy" id="3039180"/>
    <lineage>
        <taxon>Bacteria</taxon>
        <taxon>Bacillati</taxon>
        <taxon>Bacillota</taxon>
        <taxon>Clostridia</taxon>
        <taxon>Neomoorellales</taxon>
        <taxon>Desulfitibacteraceae</taxon>
        <taxon>Metallumcola</taxon>
    </lineage>
</organism>
<dbReference type="InterPro" id="IPR029066">
    <property type="entry name" value="PLP-binding_barrel"/>
</dbReference>
<evidence type="ECO:0000259" key="5">
    <source>
        <dbReference type="Pfam" id="PF01168"/>
    </source>
</evidence>
<evidence type="ECO:0000256" key="3">
    <source>
        <dbReference type="PIRSR" id="PIRSR004848-1"/>
    </source>
</evidence>
<keyword evidence="1 2" id="KW-0663">Pyridoxal phosphate</keyword>
<reference evidence="6 7" key="1">
    <citation type="submission" date="2023-04" db="EMBL/GenBank/DDBJ databases">
        <authorList>
            <person name="Hsu D."/>
        </authorList>
    </citation>
    <scope>NUCLEOTIDE SEQUENCE [LARGE SCALE GENOMIC DNA]</scope>
    <source>
        <strain evidence="6 7">MK1</strain>
    </source>
</reference>
<dbReference type="EMBL" id="CP121694">
    <property type="protein sequence ID" value="WRO22022.1"/>
    <property type="molecule type" value="Genomic_DNA"/>
</dbReference>
<dbReference type="RefSeq" id="WP_366921444.1">
    <property type="nucleotide sequence ID" value="NZ_CP121694.1"/>
</dbReference>
<sequence>MSSMEEALNGVKGNIAWAVTSSGRRSQDVELIAVTKTLPVETINEAVGLGMRHFGENKVQEIREKYERVSTPVSWHMIGHLQSNKVKYIIDKVCLIHSLDRMSLAKELEKRAAAQKLCISVLIQVNVAQEESKHGMAVEEVLPFIRRVQKFKQIHVRGLMTMAPHNDDAEAARPIFRRLSELKEEISQLELAGVDMDILSMGMSNDYMVAIEEGATMVRVGSAIFGSRTDT</sequence>
<evidence type="ECO:0000313" key="7">
    <source>
        <dbReference type="Proteomes" id="UP001329915"/>
    </source>
</evidence>
<dbReference type="PROSITE" id="PS01211">
    <property type="entry name" value="UPF0001"/>
    <property type="match status" value="1"/>
</dbReference>
<protein>
    <recommendedName>
        <fullName evidence="2">Pyridoxal phosphate homeostasis protein</fullName>
        <shortName evidence="2">PLP homeostasis protein</shortName>
    </recommendedName>
</protein>
<dbReference type="Pfam" id="PF01168">
    <property type="entry name" value="Ala_racemase_N"/>
    <property type="match status" value="1"/>
</dbReference>
<gene>
    <name evidence="6" type="ORF">MFMK1_001843</name>
</gene>
<dbReference type="KEGG" id="dbc:MFMK1_001843"/>
<dbReference type="PANTHER" id="PTHR10146">
    <property type="entry name" value="PROLINE SYNTHETASE CO-TRANSCRIBED BACTERIAL HOMOLOG PROTEIN"/>
    <property type="match status" value="1"/>
</dbReference>
<dbReference type="SUPFAM" id="SSF51419">
    <property type="entry name" value="PLP-binding barrel"/>
    <property type="match status" value="1"/>
</dbReference>
<accession>A0AAU0UNT3</accession>
<dbReference type="FunFam" id="3.20.20.10:FF:000018">
    <property type="entry name" value="Pyridoxal phosphate homeostasis protein"/>
    <property type="match status" value="1"/>
</dbReference>
<evidence type="ECO:0000256" key="4">
    <source>
        <dbReference type="RuleBase" id="RU004514"/>
    </source>
</evidence>
<dbReference type="InterPro" id="IPR011078">
    <property type="entry name" value="PyrdxlP_homeostasis"/>
</dbReference>